<dbReference type="RefSeq" id="WP_132228562.1">
    <property type="nucleotide sequence ID" value="NZ_NRRH01000035.1"/>
</dbReference>
<organism evidence="8 9">
    <name type="scientific">Marichromatium gracile</name>
    <name type="common">Chromatium gracile</name>
    <dbReference type="NCBI Taxonomy" id="1048"/>
    <lineage>
        <taxon>Bacteria</taxon>
        <taxon>Pseudomonadati</taxon>
        <taxon>Pseudomonadota</taxon>
        <taxon>Gammaproteobacteria</taxon>
        <taxon>Chromatiales</taxon>
        <taxon>Chromatiaceae</taxon>
        <taxon>Marichromatium</taxon>
    </lineage>
</organism>
<keyword evidence="5" id="KW-0411">Iron-sulfur</keyword>
<evidence type="ECO:0000313" key="9">
    <source>
        <dbReference type="Proteomes" id="UP000295247"/>
    </source>
</evidence>
<keyword evidence="3" id="KW-0479">Metal-binding</keyword>
<dbReference type="GO" id="GO:0003824">
    <property type="term" value="F:catalytic activity"/>
    <property type="evidence" value="ECO:0007669"/>
    <property type="project" value="InterPro"/>
</dbReference>
<dbReference type="Pfam" id="PF02310">
    <property type="entry name" value="B12-binding"/>
    <property type="match status" value="1"/>
</dbReference>
<dbReference type="Gene3D" id="3.40.50.280">
    <property type="entry name" value="Cobalamin-binding domain"/>
    <property type="match status" value="1"/>
</dbReference>
<keyword evidence="4" id="KW-0408">Iron</keyword>
<dbReference type="GO" id="GO:0031419">
    <property type="term" value="F:cobalamin binding"/>
    <property type="evidence" value="ECO:0007669"/>
    <property type="project" value="InterPro"/>
</dbReference>
<dbReference type="GO" id="GO:0051539">
    <property type="term" value="F:4 iron, 4 sulfur cluster binding"/>
    <property type="evidence" value="ECO:0007669"/>
    <property type="project" value="UniProtKB-KW"/>
</dbReference>
<evidence type="ECO:0000256" key="2">
    <source>
        <dbReference type="ARBA" id="ARBA00022691"/>
    </source>
</evidence>
<dbReference type="SUPFAM" id="SSF102114">
    <property type="entry name" value="Radical SAM enzymes"/>
    <property type="match status" value="1"/>
</dbReference>
<dbReference type="EMBL" id="SMDC01000002">
    <property type="protein sequence ID" value="TCW38167.1"/>
    <property type="molecule type" value="Genomic_DNA"/>
</dbReference>
<dbReference type="Gene3D" id="3.80.30.20">
    <property type="entry name" value="tm_1862 like domain"/>
    <property type="match status" value="1"/>
</dbReference>
<comment type="caution">
    <text evidence="8">The sequence shown here is derived from an EMBL/GenBank/DDBJ whole genome shotgun (WGS) entry which is preliminary data.</text>
</comment>
<gene>
    <name evidence="8" type="ORF">EDC29_10257</name>
</gene>
<evidence type="ECO:0000256" key="4">
    <source>
        <dbReference type="ARBA" id="ARBA00023004"/>
    </source>
</evidence>
<dbReference type="SFLD" id="SFLDG01082">
    <property type="entry name" value="B12-binding_domain_containing"/>
    <property type="match status" value="1"/>
</dbReference>
<evidence type="ECO:0000313" key="8">
    <source>
        <dbReference type="EMBL" id="TCW38167.1"/>
    </source>
</evidence>
<dbReference type="Proteomes" id="UP000295247">
    <property type="component" value="Unassembled WGS sequence"/>
</dbReference>
<dbReference type="PROSITE" id="PS51918">
    <property type="entry name" value="RADICAL_SAM"/>
    <property type="match status" value="1"/>
</dbReference>
<dbReference type="GO" id="GO:0005829">
    <property type="term" value="C:cytosol"/>
    <property type="evidence" value="ECO:0007669"/>
    <property type="project" value="TreeGrafter"/>
</dbReference>
<dbReference type="GO" id="GO:0046872">
    <property type="term" value="F:metal ion binding"/>
    <property type="evidence" value="ECO:0007669"/>
    <property type="project" value="UniProtKB-KW"/>
</dbReference>
<evidence type="ECO:0000256" key="3">
    <source>
        <dbReference type="ARBA" id="ARBA00022723"/>
    </source>
</evidence>
<comment type="cofactor">
    <cofactor evidence="1">
        <name>[4Fe-4S] cluster</name>
        <dbReference type="ChEBI" id="CHEBI:49883"/>
    </cofactor>
</comment>
<evidence type="ECO:0000259" key="7">
    <source>
        <dbReference type="PROSITE" id="PS51918"/>
    </source>
</evidence>
<dbReference type="InterPro" id="IPR051198">
    <property type="entry name" value="BchE-like"/>
</dbReference>
<name>A0A4R4AG28_MARGR</name>
<keyword evidence="2" id="KW-0949">S-adenosyl-L-methionine</keyword>
<sequence>MRVLLIQAFLGGNEPLVFPIGLGSLAANLVGHQVRVLDTNLVESPRAALAEALAEFAPEAIGISLRNIDSTNKREVVFYYPLLGELLEVIERHTRASVIIGGSGFSMFAREIMEAEPRFDLGVHLEGEETLQLLLERLDRPETVPSVFYRRDGALHFSGPLQGPVDLDAIALPERGALRVGDYRAGFVDAIGVETKRGCPLSCVYCIYGYLNGKRMRLRDPRLIVDEIEALVRDHGVERFTFVDSVFNLPRAHAERICRELIARGVRARWSAWINERHADAAFMALAVRAGCVHAIFSPDAIADPTLRRLGKDMRRADILRIYRLLSRHPGLEVSYNFFRNPPGQTLGNLLSILFFVLRARLRLGRRVHFEFSVLRIEPHTGLHRIALEEGVVDPDDPLLYPRYYTNPRTRHLDRAFDALLWLKGRIGRLRARRAAAASSPTEEGA</sequence>
<dbReference type="InterPro" id="IPR058240">
    <property type="entry name" value="rSAM_sf"/>
</dbReference>
<dbReference type="PANTHER" id="PTHR43409">
    <property type="entry name" value="ANAEROBIC MAGNESIUM-PROTOPORPHYRIN IX MONOMETHYL ESTER CYCLASE-RELATED"/>
    <property type="match status" value="1"/>
</dbReference>
<proteinExistence type="predicted"/>
<feature type="domain" description="B12-binding" evidence="6">
    <location>
        <begin position="2"/>
        <end position="145"/>
    </location>
</feature>
<dbReference type="InterPro" id="IPR006158">
    <property type="entry name" value="Cobalamin-bd"/>
</dbReference>
<dbReference type="SMART" id="SM00729">
    <property type="entry name" value="Elp3"/>
    <property type="match status" value="1"/>
</dbReference>
<evidence type="ECO:0000256" key="1">
    <source>
        <dbReference type="ARBA" id="ARBA00001966"/>
    </source>
</evidence>
<dbReference type="PANTHER" id="PTHR43409:SF16">
    <property type="entry name" value="SLR0320 PROTEIN"/>
    <property type="match status" value="1"/>
</dbReference>
<dbReference type="InterPro" id="IPR023404">
    <property type="entry name" value="rSAM_horseshoe"/>
</dbReference>
<dbReference type="PROSITE" id="PS51332">
    <property type="entry name" value="B12_BINDING"/>
    <property type="match status" value="1"/>
</dbReference>
<accession>A0A4R4AG28</accession>
<dbReference type="InterPro" id="IPR007197">
    <property type="entry name" value="rSAM"/>
</dbReference>
<dbReference type="Pfam" id="PF04055">
    <property type="entry name" value="Radical_SAM"/>
    <property type="match status" value="1"/>
</dbReference>
<dbReference type="SFLD" id="SFLDS00029">
    <property type="entry name" value="Radical_SAM"/>
    <property type="match status" value="1"/>
</dbReference>
<dbReference type="SFLD" id="SFLDG01123">
    <property type="entry name" value="methyltransferase_(Class_B)"/>
    <property type="match status" value="1"/>
</dbReference>
<evidence type="ECO:0000259" key="6">
    <source>
        <dbReference type="PROSITE" id="PS51332"/>
    </source>
</evidence>
<dbReference type="InterPro" id="IPR034466">
    <property type="entry name" value="Methyltransferase_Class_B"/>
</dbReference>
<reference evidence="8 9" key="1">
    <citation type="submission" date="2019-03" db="EMBL/GenBank/DDBJ databases">
        <title>Genomic Encyclopedia of Type Strains, Phase IV (KMG-IV): sequencing the most valuable type-strain genomes for metagenomic binning, comparative biology and taxonomic classification.</title>
        <authorList>
            <person name="Goeker M."/>
        </authorList>
    </citation>
    <scope>NUCLEOTIDE SEQUENCE [LARGE SCALE GENOMIC DNA]</scope>
    <source>
        <strain evidence="8 9">DSM 203</strain>
    </source>
</reference>
<dbReference type="InterPro" id="IPR006638">
    <property type="entry name" value="Elp3/MiaA/NifB-like_rSAM"/>
</dbReference>
<protein>
    <submittedName>
        <fullName evidence="8">Radical SAM superfamily enzyme YgiQ (UPF0313 family)</fullName>
    </submittedName>
</protein>
<dbReference type="AlphaFoldDB" id="A0A4R4AG28"/>
<evidence type="ECO:0000256" key="5">
    <source>
        <dbReference type="ARBA" id="ARBA00023014"/>
    </source>
</evidence>
<feature type="domain" description="Radical SAM core" evidence="7">
    <location>
        <begin position="185"/>
        <end position="418"/>
    </location>
</feature>